<accession>A0A9N9WSL4</accession>
<comment type="similarity">
    <text evidence="1">Belongs to the short-chain dehydrogenases/reductases (SDR) family.</text>
</comment>
<feature type="domain" description="BDBT FKBP like N-terminal" evidence="3">
    <location>
        <begin position="278"/>
        <end position="365"/>
    </location>
</feature>
<dbReference type="InterPro" id="IPR036291">
    <property type="entry name" value="NAD(P)-bd_dom_sf"/>
</dbReference>
<feature type="domain" description="Bride of doubletime-like TPR" evidence="4">
    <location>
        <begin position="375"/>
        <end position="459"/>
    </location>
</feature>
<dbReference type="PANTHER" id="PTHR24320:SF264">
    <property type="entry name" value="DEHYDROGENASE_REDUCTASE SDR FAMILY MEMBER ON CHROMOSOME X"/>
    <property type="match status" value="1"/>
</dbReference>
<dbReference type="Pfam" id="PF18023">
    <property type="entry name" value="FKBP_N_2"/>
    <property type="match status" value="1"/>
</dbReference>
<sequence>MIKKLSFTLAIFSTYLAFRWYWIGRKYNNSRSLKNRRVLFFGPSSTIGLELVKELSSRQAELVIASSSPEISEEILQNSFFESNVSVHLIDFSRLHSINEFCEKLIKEGKPIDIFIGSAEIYNQPPELTEDQVDITFQINYLSHYLAILKLSQLIKRSRHGRVIFISSGCHKLVDRVPKKEFHQLYKDTQELRKQAYAYSKLCLVLFAWKLSNLISSPNLTVSCVDPGKFSDNLIHQVILKSPSEAIQGILFAILSDKRPPFYIEDIKESFNYNKLGIKASELSKCLVDILDIQNLDRIKYKSNYILEENIGNELWINIGDAVTPIDCYVEEFLKNMLTNETSKCYIDTKSSGTISFTMRLKRIEFGGYYFEQKASTMYELAKHYKDNGVKMFKDYPLFAHNYFNLAAKCLLSFHAFDDIEDVLNDCELKKKDFEELLQNIYSNISACLIKQNRYDEIITILDYTKKQEKPSDKAIFRLATAYLHTNNYDEALKTITRVDYKGNKELMHLMNTIQQNRNEGKDKDSQMAKKMLFG</sequence>
<dbReference type="EMBL" id="OU895879">
    <property type="protein sequence ID" value="CAG9807466.1"/>
    <property type="molecule type" value="Genomic_DNA"/>
</dbReference>
<protein>
    <submittedName>
        <fullName evidence="5">Uncharacterized protein</fullName>
    </submittedName>
</protein>
<reference evidence="5" key="1">
    <citation type="submission" date="2022-01" db="EMBL/GenBank/DDBJ databases">
        <authorList>
            <person name="King R."/>
        </authorList>
    </citation>
    <scope>NUCLEOTIDE SEQUENCE</scope>
</reference>
<keyword evidence="2" id="KW-0560">Oxidoreductase</keyword>
<organism evidence="5 6">
    <name type="scientific">Chironomus riparius</name>
    <dbReference type="NCBI Taxonomy" id="315576"/>
    <lineage>
        <taxon>Eukaryota</taxon>
        <taxon>Metazoa</taxon>
        <taxon>Ecdysozoa</taxon>
        <taxon>Arthropoda</taxon>
        <taxon>Hexapoda</taxon>
        <taxon>Insecta</taxon>
        <taxon>Pterygota</taxon>
        <taxon>Neoptera</taxon>
        <taxon>Endopterygota</taxon>
        <taxon>Diptera</taxon>
        <taxon>Nematocera</taxon>
        <taxon>Chironomoidea</taxon>
        <taxon>Chironomidae</taxon>
        <taxon>Chironominae</taxon>
        <taxon>Chironomus</taxon>
    </lineage>
</organism>
<dbReference type="InterPro" id="IPR002347">
    <property type="entry name" value="SDR_fam"/>
</dbReference>
<dbReference type="Gene3D" id="3.40.50.720">
    <property type="entry name" value="NAD(P)-binding Rossmann-like Domain"/>
    <property type="match status" value="1"/>
</dbReference>
<dbReference type="InterPro" id="IPR040478">
    <property type="entry name" value="FKBP_N_2"/>
</dbReference>
<proteinExistence type="inferred from homology"/>
<dbReference type="Gene3D" id="2.40.30.320">
    <property type="match status" value="1"/>
</dbReference>
<dbReference type="SUPFAM" id="SSF48452">
    <property type="entry name" value="TPR-like"/>
    <property type="match status" value="1"/>
</dbReference>
<reference evidence="5" key="2">
    <citation type="submission" date="2022-10" db="EMBL/GenBank/DDBJ databases">
        <authorList>
            <consortium name="ENA_rothamsted_submissions"/>
            <consortium name="culmorum"/>
            <person name="King R."/>
        </authorList>
    </citation>
    <scope>NUCLEOTIDE SEQUENCE</scope>
</reference>
<dbReference type="Gene3D" id="1.20.58.80">
    <property type="entry name" value="Phosphotransferase system, lactose/cellobiose-type IIA subunit"/>
    <property type="match status" value="1"/>
</dbReference>
<dbReference type="OrthoDB" id="433738at2759"/>
<dbReference type="InterPro" id="IPR011990">
    <property type="entry name" value="TPR-like_helical_dom_sf"/>
</dbReference>
<dbReference type="AlphaFoldDB" id="A0A9N9WSL4"/>
<dbReference type="Pfam" id="PF00106">
    <property type="entry name" value="adh_short"/>
    <property type="match status" value="1"/>
</dbReference>
<evidence type="ECO:0000313" key="5">
    <source>
        <dbReference type="EMBL" id="CAG9807466.1"/>
    </source>
</evidence>
<keyword evidence="6" id="KW-1185">Reference proteome</keyword>
<dbReference type="Pfam" id="PF21603">
    <property type="entry name" value="Bdbt-like_TPR"/>
    <property type="match status" value="1"/>
</dbReference>
<evidence type="ECO:0000313" key="6">
    <source>
        <dbReference type="Proteomes" id="UP001153620"/>
    </source>
</evidence>
<evidence type="ECO:0000259" key="3">
    <source>
        <dbReference type="Pfam" id="PF18023"/>
    </source>
</evidence>
<dbReference type="PANTHER" id="PTHR24320">
    <property type="entry name" value="RETINOL DEHYDROGENASE"/>
    <property type="match status" value="1"/>
</dbReference>
<name>A0A9N9WSL4_9DIPT</name>
<evidence type="ECO:0000259" key="4">
    <source>
        <dbReference type="Pfam" id="PF21603"/>
    </source>
</evidence>
<gene>
    <name evidence="5" type="ORF">CHIRRI_LOCUS10315</name>
</gene>
<evidence type="ECO:0000256" key="1">
    <source>
        <dbReference type="ARBA" id="ARBA00006484"/>
    </source>
</evidence>
<evidence type="ECO:0000256" key="2">
    <source>
        <dbReference type="ARBA" id="ARBA00023002"/>
    </source>
</evidence>
<dbReference type="Proteomes" id="UP001153620">
    <property type="component" value="Chromosome 3"/>
</dbReference>
<dbReference type="GO" id="GO:0016491">
    <property type="term" value="F:oxidoreductase activity"/>
    <property type="evidence" value="ECO:0007669"/>
    <property type="project" value="UniProtKB-KW"/>
</dbReference>
<dbReference type="SUPFAM" id="SSF51735">
    <property type="entry name" value="NAD(P)-binding Rossmann-fold domains"/>
    <property type="match status" value="1"/>
</dbReference>
<dbReference type="InterPro" id="IPR048919">
    <property type="entry name" value="Bdbt-like_TPR"/>
</dbReference>